<dbReference type="GO" id="GO:0008168">
    <property type="term" value="F:methyltransferase activity"/>
    <property type="evidence" value="ECO:0007669"/>
    <property type="project" value="InterPro"/>
</dbReference>
<dbReference type="InterPro" id="IPR004033">
    <property type="entry name" value="UbiE/COQ5_MeTrFase"/>
</dbReference>
<name>A0A3B0ZKZ3_9ZZZZ</name>
<proteinExistence type="predicted"/>
<reference evidence="1" key="1">
    <citation type="submission" date="2018-06" db="EMBL/GenBank/DDBJ databases">
        <authorList>
            <person name="Zhirakovskaya E."/>
        </authorList>
    </citation>
    <scope>NUCLEOTIDE SEQUENCE</scope>
</reference>
<dbReference type="SUPFAM" id="SSF53335">
    <property type="entry name" value="S-adenosyl-L-methionine-dependent methyltransferases"/>
    <property type="match status" value="1"/>
</dbReference>
<dbReference type="PANTHER" id="PTHR43861">
    <property type="entry name" value="TRANS-ACONITATE 2-METHYLTRANSFERASE-RELATED"/>
    <property type="match status" value="1"/>
</dbReference>
<sequence>MDTQKFKVMVAETFDLVATDYDCRALRFFGIAAQKMVAQLALNGNEQVLDIACGTGQVAIRLAEAVPNGVVLGVDMSVGMLQQARRRAAAQGVVNIDFQHSDVDALLLEKDSLDVISSSFGLFFFPDIHASVRHLASGLKPNGRLIFSSFSGDAFAPMSEMLVAELKKYGIDAPTASWRRLDSEASHRELLQSTGFRHLKTERHQCGYHLESVDEWWDVLWNAGYRGLLMQLSETDLATFRADHLAQVAKLMDESGLWLNIDVLFTQGELFKKSTN</sequence>
<accession>A0A3B0ZKZ3</accession>
<gene>
    <name evidence="1" type="ORF">MNBD_GAMMA18-2482</name>
</gene>
<organism evidence="1">
    <name type="scientific">hydrothermal vent metagenome</name>
    <dbReference type="NCBI Taxonomy" id="652676"/>
    <lineage>
        <taxon>unclassified sequences</taxon>
        <taxon>metagenomes</taxon>
        <taxon>ecological metagenomes</taxon>
    </lineage>
</organism>
<dbReference type="EMBL" id="UOFP01000291">
    <property type="protein sequence ID" value="VAW89790.1"/>
    <property type="molecule type" value="Genomic_DNA"/>
</dbReference>
<dbReference type="AlphaFoldDB" id="A0A3B0ZKZ3"/>
<dbReference type="PANTHER" id="PTHR43861:SF1">
    <property type="entry name" value="TRANS-ACONITATE 2-METHYLTRANSFERASE"/>
    <property type="match status" value="1"/>
</dbReference>
<evidence type="ECO:0000313" key="1">
    <source>
        <dbReference type="EMBL" id="VAW89790.1"/>
    </source>
</evidence>
<evidence type="ECO:0008006" key="2">
    <source>
        <dbReference type="Google" id="ProtNLM"/>
    </source>
</evidence>
<protein>
    <recommendedName>
        <fullName evidence="2">Methyltransferase domain-containing protein</fullName>
    </recommendedName>
</protein>
<dbReference type="InterPro" id="IPR029063">
    <property type="entry name" value="SAM-dependent_MTases_sf"/>
</dbReference>
<dbReference type="PROSITE" id="PS51608">
    <property type="entry name" value="SAM_MT_UBIE"/>
    <property type="match status" value="1"/>
</dbReference>
<dbReference type="Pfam" id="PF01209">
    <property type="entry name" value="Ubie_methyltran"/>
    <property type="match status" value="1"/>
</dbReference>
<dbReference type="CDD" id="cd02440">
    <property type="entry name" value="AdoMet_MTases"/>
    <property type="match status" value="1"/>
</dbReference>
<dbReference type="Gene3D" id="3.40.50.150">
    <property type="entry name" value="Vaccinia Virus protein VP39"/>
    <property type="match status" value="1"/>
</dbReference>